<dbReference type="SUPFAM" id="SSF53474">
    <property type="entry name" value="alpha/beta-Hydrolases"/>
    <property type="match status" value="1"/>
</dbReference>
<feature type="domain" description="Carboxylesterase type B" evidence="1">
    <location>
        <begin position="11"/>
        <end position="447"/>
    </location>
</feature>
<dbReference type="Gene3D" id="3.40.50.1820">
    <property type="entry name" value="alpha/beta hydrolase"/>
    <property type="match status" value="1"/>
</dbReference>
<dbReference type="InterPro" id="IPR002018">
    <property type="entry name" value="CarbesteraseB"/>
</dbReference>
<dbReference type="Pfam" id="PF00135">
    <property type="entry name" value="COesterase"/>
    <property type="match status" value="1"/>
</dbReference>
<protein>
    <submittedName>
        <fullName evidence="2">Carboxylesterase family protein</fullName>
    </submittedName>
</protein>
<dbReference type="Proteomes" id="UP001330812">
    <property type="component" value="Chromosome"/>
</dbReference>
<dbReference type="InterPro" id="IPR050309">
    <property type="entry name" value="Type-B_Carboxylest/Lipase"/>
</dbReference>
<dbReference type="RefSeq" id="WP_326836785.1">
    <property type="nucleotide sequence ID" value="NZ_CP142149.1"/>
</dbReference>
<evidence type="ECO:0000259" key="1">
    <source>
        <dbReference type="Pfam" id="PF00135"/>
    </source>
</evidence>
<dbReference type="EMBL" id="CP142149">
    <property type="protein sequence ID" value="WSE33987.1"/>
    <property type="molecule type" value="Genomic_DNA"/>
</dbReference>
<evidence type="ECO:0000313" key="3">
    <source>
        <dbReference type="Proteomes" id="UP001330812"/>
    </source>
</evidence>
<proteinExistence type="predicted"/>
<evidence type="ECO:0000313" key="2">
    <source>
        <dbReference type="EMBL" id="WSE33987.1"/>
    </source>
</evidence>
<organism evidence="2 3">
    <name type="scientific">Amycolatopsis rhabdoformis</name>
    <dbReference type="NCBI Taxonomy" id="1448059"/>
    <lineage>
        <taxon>Bacteria</taxon>
        <taxon>Bacillati</taxon>
        <taxon>Actinomycetota</taxon>
        <taxon>Actinomycetes</taxon>
        <taxon>Pseudonocardiales</taxon>
        <taxon>Pseudonocardiaceae</taxon>
        <taxon>Amycolatopsis</taxon>
    </lineage>
</organism>
<dbReference type="InterPro" id="IPR029058">
    <property type="entry name" value="AB_hydrolase_fold"/>
</dbReference>
<sequence length="482" mass="51590">MADPGNADFRNIVDTRAGSVRGEVREGVGRFLGVPYAEPPVGELRFRPPRPVARWAGVRDATRFASRAPQPEVTGRGFTGEEDCLHVNVYAPASPGPHPVLVWIHGGGGVMGSPHQFDASAYARRGVVVVTVGYRLGVLGMLRLPGVSEGNLSLHDQVLALGWVRDNAAAFGGDPERITLAGQSNGGRTVGTILAVPRARGLFHQAIVQSGTGVGSVVHTPAEGEAVAAAVLADLGVAPAELATLPVERILAAQQRVAAASGKLVTYRVIVDGDLLPAYPGAAVADGAARHVRLLIGTTADEQDLFSWLQTGSAKLLGTGSTMLDDQAITAGIAAYRELLPGWPEDQLRNRVRTAGDWWLPAIRLAESQHAASGTAWMYRLDWRIAPRGKGLGAVHGLDLPFVFDDIGNKNWRFLFALAKPAPARLQAMATQMFDTWVRFISDGDPGWGMYEPFARTTRLFDDVSETVSDPDGEQRRLWDAL</sequence>
<reference evidence="2 3" key="1">
    <citation type="journal article" date="2015" name="Int. J. Syst. Evol. Microbiol.">
        <title>Amycolatopsis rhabdoformis sp. nov., an actinomycete isolated from a tropical forest soil.</title>
        <authorList>
            <person name="Souza W.R."/>
            <person name="Silva R.E."/>
            <person name="Goodfellow M."/>
            <person name="Busarakam K."/>
            <person name="Figueiro F.S."/>
            <person name="Ferreira D."/>
            <person name="Rodrigues-Filho E."/>
            <person name="Moraes L.A.B."/>
            <person name="Zucchi T.D."/>
        </authorList>
    </citation>
    <scope>NUCLEOTIDE SEQUENCE [LARGE SCALE GENOMIC DNA]</scope>
    <source>
        <strain evidence="2 3">NCIMB 14900</strain>
    </source>
</reference>
<keyword evidence="3" id="KW-1185">Reference proteome</keyword>
<gene>
    <name evidence="2" type="ORF">VSH64_18095</name>
</gene>
<name>A0ABZ1IHX6_9PSEU</name>
<dbReference type="PANTHER" id="PTHR11559">
    <property type="entry name" value="CARBOXYLESTERASE"/>
    <property type="match status" value="1"/>
</dbReference>
<accession>A0ABZ1IHX6</accession>